<dbReference type="EMBL" id="HBJA01140732">
    <property type="protein sequence ID" value="CAE0837150.1"/>
    <property type="molecule type" value="Transcribed_RNA"/>
</dbReference>
<evidence type="ECO:0000256" key="2">
    <source>
        <dbReference type="ARBA" id="ARBA00022490"/>
    </source>
</evidence>
<protein>
    <recommendedName>
        <fullName evidence="9">Kinesin motor domain-containing protein</fullName>
    </recommendedName>
</protein>
<evidence type="ECO:0000256" key="4">
    <source>
        <dbReference type="ARBA" id="ARBA00022840"/>
    </source>
</evidence>
<evidence type="ECO:0000313" key="10">
    <source>
        <dbReference type="EMBL" id="CAE0837150.1"/>
    </source>
</evidence>
<dbReference type="InterPro" id="IPR027417">
    <property type="entry name" value="P-loop_NTPase"/>
</dbReference>
<keyword evidence="3 6" id="KW-0547">Nucleotide-binding</keyword>
<keyword evidence="2" id="KW-0963">Cytoplasm</keyword>
<gene>
    <name evidence="10" type="ORF">EGYM00163_LOCUS48520</name>
</gene>
<sequence>MRPSSTASVGRLASGSDGGPAGEAEARWTTPTTEKGRAAAERDRGEKGNRVQVAVRIRPMTKADGGNADQSVVSDGHFGVKIERPGEKAKDFSYDYVFTQTQEEVWDCIGKPMLADAYDGYNVTLFAYGQTGSGKTYSVMGDSPNPGIIPRFCSAMMGLAQDKLQSDSSLSIKITMTYIEIYNEKVRDLLEKKKPGQAELTELTLHEAKDKKVFVDGASTHTILTLDRVNALLEQGKAQRQTSETNMNETSSRSHSVVIFNLSQTHDPPNPEVRDVESAIYIVDLAGSERQSKTGAEGQRFEEAKKINLSLLTLGRALNSFSEGKGPPPVRESKLTRLLSESFGGNARTWMLACVSPSVFNYTETMSTLLYASNAKNIINHAKINAMAQRLELQQLKKQYSQLETLFHNEKEKSKQLQMELQERSRQVQTMKEEVETLKAQLEGRPPKQDPEGAPLFVGRAKLSLKNIIQQISSYNTLPLVTDNPDNDGAALMVNTFPVLDKERVHVEYDDVQEGLKALLGKRLDLVVHVISAKNIPQAYASRVYCKYVFKYKERQVFQSEVKIDTSEPDFDYKKRFAWSDLSLEQAEYLMSDNVLTFEVIGHPAAE</sequence>
<comment type="subcellular location">
    <subcellularLocation>
        <location evidence="1">Cytoplasm</location>
    </subcellularLocation>
</comment>
<dbReference type="SUPFAM" id="SSF52540">
    <property type="entry name" value="P-loop containing nucleoside triphosphate hydrolases"/>
    <property type="match status" value="1"/>
</dbReference>
<dbReference type="SUPFAM" id="SSF49562">
    <property type="entry name" value="C2 domain (Calcium/lipid-binding domain, CaLB)"/>
    <property type="match status" value="1"/>
</dbReference>
<proteinExistence type="inferred from homology"/>
<keyword evidence="6" id="KW-0505">Motor protein</keyword>
<accession>A0A7S4LLG4</accession>
<name>A0A7S4LLG4_9EUGL</name>
<dbReference type="GO" id="GO:0003777">
    <property type="term" value="F:microtubule motor activity"/>
    <property type="evidence" value="ECO:0007669"/>
    <property type="project" value="InterPro"/>
</dbReference>
<keyword evidence="4 6" id="KW-0067">ATP-binding</keyword>
<dbReference type="Pfam" id="PF00225">
    <property type="entry name" value="Kinesin"/>
    <property type="match status" value="1"/>
</dbReference>
<dbReference type="GO" id="GO:0005875">
    <property type="term" value="C:microtubule associated complex"/>
    <property type="evidence" value="ECO:0007669"/>
    <property type="project" value="TreeGrafter"/>
</dbReference>
<evidence type="ECO:0000259" key="9">
    <source>
        <dbReference type="PROSITE" id="PS50067"/>
    </source>
</evidence>
<dbReference type="GO" id="GO:0005524">
    <property type="term" value="F:ATP binding"/>
    <property type="evidence" value="ECO:0007669"/>
    <property type="project" value="UniProtKB-UniRule"/>
</dbReference>
<keyword evidence="5 7" id="KW-0175">Coiled coil</keyword>
<comment type="similarity">
    <text evidence="6">Belongs to the TRAFAC class myosin-kinesin ATPase superfamily. Kinesin family.</text>
</comment>
<dbReference type="GO" id="GO:0007052">
    <property type="term" value="P:mitotic spindle organization"/>
    <property type="evidence" value="ECO:0007669"/>
    <property type="project" value="TreeGrafter"/>
</dbReference>
<dbReference type="InterPro" id="IPR035892">
    <property type="entry name" value="C2_domain_sf"/>
</dbReference>
<dbReference type="GO" id="GO:0008017">
    <property type="term" value="F:microtubule binding"/>
    <property type="evidence" value="ECO:0007669"/>
    <property type="project" value="InterPro"/>
</dbReference>
<dbReference type="CDD" id="cd00106">
    <property type="entry name" value="KISc"/>
    <property type="match status" value="1"/>
</dbReference>
<dbReference type="InterPro" id="IPR001752">
    <property type="entry name" value="Kinesin_motor_dom"/>
</dbReference>
<dbReference type="GO" id="GO:0007018">
    <property type="term" value="P:microtubule-based movement"/>
    <property type="evidence" value="ECO:0007669"/>
    <property type="project" value="InterPro"/>
</dbReference>
<dbReference type="Gene3D" id="3.40.850.10">
    <property type="entry name" value="Kinesin motor domain"/>
    <property type="match status" value="1"/>
</dbReference>
<dbReference type="CDD" id="cd00030">
    <property type="entry name" value="C2"/>
    <property type="match status" value="1"/>
</dbReference>
<evidence type="ECO:0000256" key="8">
    <source>
        <dbReference type="SAM" id="MobiDB-lite"/>
    </source>
</evidence>
<dbReference type="InterPro" id="IPR027640">
    <property type="entry name" value="Kinesin-like_fam"/>
</dbReference>
<dbReference type="PANTHER" id="PTHR47969">
    <property type="entry name" value="CHROMOSOME-ASSOCIATED KINESIN KIF4A-RELATED"/>
    <property type="match status" value="1"/>
</dbReference>
<reference evidence="10" key="1">
    <citation type="submission" date="2021-01" db="EMBL/GenBank/DDBJ databases">
        <authorList>
            <person name="Corre E."/>
            <person name="Pelletier E."/>
            <person name="Niang G."/>
            <person name="Scheremetjew M."/>
            <person name="Finn R."/>
            <person name="Kale V."/>
            <person name="Holt S."/>
            <person name="Cochrane G."/>
            <person name="Meng A."/>
            <person name="Brown T."/>
            <person name="Cohen L."/>
        </authorList>
    </citation>
    <scope>NUCLEOTIDE SEQUENCE</scope>
    <source>
        <strain evidence="10">CCMP1594</strain>
    </source>
</reference>
<dbReference type="GO" id="GO:0005737">
    <property type="term" value="C:cytoplasm"/>
    <property type="evidence" value="ECO:0007669"/>
    <property type="project" value="UniProtKB-SubCell"/>
</dbReference>
<evidence type="ECO:0000256" key="1">
    <source>
        <dbReference type="ARBA" id="ARBA00004496"/>
    </source>
</evidence>
<dbReference type="PANTHER" id="PTHR47969:SF15">
    <property type="entry name" value="CHROMOSOME-ASSOCIATED KINESIN KIF4A-RELATED"/>
    <property type="match status" value="1"/>
</dbReference>
<dbReference type="SMART" id="SM00129">
    <property type="entry name" value="KISc"/>
    <property type="match status" value="1"/>
</dbReference>
<dbReference type="AlphaFoldDB" id="A0A7S4LLG4"/>
<feature type="region of interest" description="Disordered" evidence="8">
    <location>
        <begin position="1"/>
        <end position="50"/>
    </location>
</feature>
<evidence type="ECO:0000256" key="5">
    <source>
        <dbReference type="ARBA" id="ARBA00023054"/>
    </source>
</evidence>
<feature type="domain" description="Kinesin motor" evidence="9">
    <location>
        <begin position="50"/>
        <end position="378"/>
    </location>
</feature>
<feature type="compositionally biased region" description="Basic and acidic residues" evidence="8">
    <location>
        <begin position="34"/>
        <end position="49"/>
    </location>
</feature>
<dbReference type="InterPro" id="IPR036961">
    <property type="entry name" value="Kinesin_motor_dom_sf"/>
</dbReference>
<feature type="binding site" evidence="6">
    <location>
        <begin position="129"/>
        <end position="136"/>
    </location>
    <ligand>
        <name>ATP</name>
        <dbReference type="ChEBI" id="CHEBI:30616"/>
    </ligand>
</feature>
<evidence type="ECO:0000256" key="7">
    <source>
        <dbReference type="SAM" id="Coils"/>
    </source>
</evidence>
<organism evidence="10">
    <name type="scientific">Eutreptiella gymnastica</name>
    <dbReference type="NCBI Taxonomy" id="73025"/>
    <lineage>
        <taxon>Eukaryota</taxon>
        <taxon>Discoba</taxon>
        <taxon>Euglenozoa</taxon>
        <taxon>Euglenida</taxon>
        <taxon>Spirocuta</taxon>
        <taxon>Euglenophyceae</taxon>
        <taxon>Eutreptiales</taxon>
        <taxon>Eutreptiaceae</taxon>
        <taxon>Eutreptiella</taxon>
    </lineage>
</organism>
<dbReference type="PROSITE" id="PS50067">
    <property type="entry name" value="KINESIN_MOTOR_2"/>
    <property type="match status" value="1"/>
</dbReference>
<feature type="coiled-coil region" evidence="7">
    <location>
        <begin position="379"/>
        <end position="441"/>
    </location>
</feature>
<evidence type="ECO:0000256" key="6">
    <source>
        <dbReference type="PROSITE-ProRule" id="PRU00283"/>
    </source>
</evidence>
<evidence type="ECO:0000256" key="3">
    <source>
        <dbReference type="ARBA" id="ARBA00022741"/>
    </source>
</evidence>
<dbReference type="GO" id="GO:0051231">
    <property type="term" value="P:spindle elongation"/>
    <property type="evidence" value="ECO:0007669"/>
    <property type="project" value="TreeGrafter"/>
</dbReference>
<dbReference type="PRINTS" id="PR00380">
    <property type="entry name" value="KINESINHEAVY"/>
</dbReference>